<evidence type="ECO:0000256" key="9">
    <source>
        <dbReference type="PIRSR" id="PIRSR000099-3"/>
    </source>
</evidence>
<feature type="binding site" evidence="5 10">
    <location>
        <position position="261"/>
    </location>
    <ligand>
        <name>Zn(2+)</name>
        <dbReference type="ChEBI" id="CHEBI:29105"/>
    </ligand>
</feature>
<dbReference type="GO" id="GO:0000105">
    <property type="term" value="P:L-histidine biosynthetic process"/>
    <property type="evidence" value="ECO:0007669"/>
    <property type="project" value="UniProtKB-UniRule"/>
</dbReference>
<feature type="binding site" evidence="5 8">
    <location>
        <position position="124"/>
    </location>
    <ligand>
        <name>NAD(+)</name>
        <dbReference type="ChEBI" id="CHEBI:57540"/>
    </ligand>
</feature>
<dbReference type="Proteomes" id="UP000249458">
    <property type="component" value="Unassembled WGS sequence"/>
</dbReference>
<dbReference type="InterPro" id="IPR012131">
    <property type="entry name" value="Hstdl_DH"/>
</dbReference>
<feature type="binding site" evidence="5 9">
    <location>
        <position position="418"/>
    </location>
    <ligand>
        <name>substrate</name>
    </ligand>
</feature>
<reference evidence="12 13" key="1">
    <citation type="submission" date="2017-02" db="EMBL/GenBank/DDBJ databases">
        <title>Legionella quilivanii strain from human: case report and whole genome sequencing analysis.</title>
        <authorList>
            <person name="Lalancette C."/>
            <person name="Leduc J.-M."/>
            <person name="Levesque S."/>
            <person name="Fournier E."/>
            <person name="Saoud J."/>
            <person name="Faucher S.P."/>
            <person name="Bernard K."/>
            <person name="Martineau C."/>
            <person name="Longtin J."/>
        </authorList>
    </citation>
    <scope>NUCLEOTIDE SEQUENCE [LARGE SCALE GENOMIC DNA]</scope>
    <source>
        <strain evidence="12 13">ID143958</strain>
    </source>
</reference>
<feature type="active site" description="Proton acceptor" evidence="5 7">
    <location>
        <position position="325"/>
    </location>
</feature>
<dbReference type="UniPathway" id="UPA00031">
    <property type="reaction ID" value="UER00014"/>
</dbReference>
<feature type="binding site" evidence="5 10">
    <location>
        <position position="258"/>
    </location>
    <ligand>
        <name>Zn(2+)</name>
        <dbReference type="ChEBI" id="CHEBI:29105"/>
    </ligand>
</feature>
<dbReference type="AlphaFoldDB" id="A0A364LJ06"/>
<dbReference type="GO" id="GO:0004399">
    <property type="term" value="F:histidinol dehydrogenase activity"/>
    <property type="evidence" value="ECO:0007669"/>
    <property type="project" value="UniProtKB-UniRule"/>
</dbReference>
<dbReference type="PANTHER" id="PTHR21256:SF2">
    <property type="entry name" value="HISTIDINE BIOSYNTHESIS TRIFUNCTIONAL PROTEIN"/>
    <property type="match status" value="1"/>
</dbReference>
<dbReference type="SUPFAM" id="SSF53720">
    <property type="entry name" value="ALDH-like"/>
    <property type="match status" value="1"/>
</dbReference>
<dbReference type="HAMAP" id="MF_01024">
    <property type="entry name" value="HisD"/>
    <property type="match status" value="1"/>
</dbReference>
<keyword evidence="5" id="KW-0368">Histidine biosynthesis</keyword>
<dbReference type="EC" id="1.1.1.23" evidence="5"/>
<feature type="binding site" evidence="5 8">
    <location>
        <position position="187"/>
    </location>
    <ligand>
        <name>NAD(+)</name>
        <dbReference type="ChEBI" id="CHEBI:57540"/>
    </ligand>
</feature>
<dbReference type="CDD" id="cd06572">
    <property type="entry name" value="Histidinol_dh"/>
    <property type="match status" value="1"/>
</dbReference>
<evidence type="ECO:0000256" key="8">
    <source>
        <dbReference type="PIRSR" id="PIRSR000099-2"/>
    </source>
</evidence>
<name>A0A364LJ06_9GAMM</name>
<evidence type="ECO:0000256" key="6">
    <source>
        <dbReference type="PIRNR" id="PIRNR000099"/>
    </source>
</evidence>
<dbReference type="InterPro" id="IPR001692">
    <property type="entry name" value="Histidinol_DH_CS"/>
</dbReference>
<dbReference type="NCBIfam" id="TIGR00069">
    <property type="entry name" value="hisD"/>
    <property type="match status" value="1"/>
</dbReference>
<evidence type="ECO:0000256" key="5">
    <source>
        <dbReference type="HAMAP-Rule" id="MF_01024"/>
    </source>
</evidence>
<comment type="similarity">
    <text evidence="1 5 6 11">Belongs to the histidinol dehydrogenase family.</text>
</comment>
<comment type="cofactor">
    <cofactor evidence="5 10">
        <name>Zn(2+)</name>
        <dbReference type="ChEBI" id="CHEBI:29105"/>
    </cofactor>
    <text evidence="5 10">Binds 1 zinc ion per subunit.</text>
</comment>
<dbReference type="PROSITE" id="PS00611">
    <property type="entry name" value="HISOL_DEHYDROGENASE"/>
    <property type="match status" value="1"/>
</dbReference>
<keyword evidence="4 5" id="KW-0560">Oxidoreductase</keyword>
<feature type="binding site" evidence="5 9">
    <location>
        <position position="261"/>
    </location>
    <ligand>
        <name>substrate</name>
    </ligand>
</feature>
<evidence type="ECO:0000313" key="12">
    <source>
        <dbReference type="EMBL" id="RAP36395.1"/>
    </source>
</evidence>
<dbReference type="Gene3D" id="1.20.5.1300">
    <property type="match status" value="1"/>
</dbReference>
<feature type="binding site" evidence="5 10">
    <location>
        <position position="359"/>
    </location>
    <ligand>
        <name>Zn(2+)</name>
        <dbReference type="ChEBI" id="CHEBI:29105"/>
    </ligand>
</feature>
<gene>
    <name evidence="5" type="primary">hisD</name>
    <name evidence="12" type="ORF">B1207_09670</name>
</gene>
<evidence type="ECO:0000256" key="3">
    <source>
        <dbReference type="ARBA" id="ARBA00022833"/>
    </source>
</evidence>
<organism evidence="12 13">
    <name type="scientific">Legionella quinlivanii</name>
    <dbReference type="NCBI Taxonomy" id="45073"/>
    <lineage>
        <taxon>Bacteria</taxon>
        <taxon>Pseudomonadati</taxon>
        <taxon>Pseudomonadota</taxon>
        <taxon>Gammaproteobacteria</taxon>
        <taxon>Legionellales</taxon>
        <taxon>Legionellaceae</taxon>
        <taxon>Legionella</taxon>
    </lineage>
</organism>
<evidence type="ECO:0000256" key="10">
    <source>
        <dbReference type="PIRSR" id="PIRSR000099-4"/>
    </source>
</evidence>
<dbReference type="EMBL" id="MVJN01000006">
    <property type="protein sequence ID" value="RAP36395.1"/>
    <property type="molecule type" value="Genomic_DNA"/>
</dbReference>
<feature type="binding site" evidence="5 9">
    <location>
        <position position="236"/>
    </location>
    <ligand>
        <name>substrate</name>
    </ligand>
</feature>
<dbReference type="Gene3D" id="3.40.50.1980">
    <property type="entry name" value="Nitrogenase molybdenum iron protein domain"/>
    <property type="match status" value="2"/>
</dbReference>
<feature type="binding site" evidence="5 9">
    <location>
        <position position="413"/>
    </location>
    <ligand>
        <name>substrate</name>
    </ligand>
</feature>
<feature type="binding site" evidence="5 9">
    <location>
        <position position="359"/>
    </location>
    <ligand>
        <name>substrate</name>
    </ligand>
</feature>
<comment type="catalytic activity">
    <reaction evidence="5">
        <text>L-histidinol + 2 NAD(+) + H2O = L-histidine + 2 NADH + 3 H(+)</text>
        <dbReference type="Rhea" id="RHEA:20641"/>
        <dbReference type="ChEBI" id="CHEBI:15377"/>
        <dbReference type="ChEBI" id="CHEBI:15378"/>
        <dbReference type="ChEBI" id="CHEBI:57540"/>
        <dbReference type="ChEBI" id="CHEBI:57595"/>
        <dbReference type="ChEBI" id="CHEBI:57699"/>
        <dbReference type="ChEBI" id="CHEBI:57945"/>
        <dbReference type="EC" id="1.1.1.23"/>
    </reaction>
</comment>
<dbReference type="RefSeq" id="WP_112219759.1">
    <property type="nucleotide sequence ID" value="NZ_MVJN01000006.1"/>
</dbReference>
<dbReference type="GO" id="GO:0008270">
    <property type="term" value="F:zinc ion binding"/>
    <property type="evidence" value="ECO:0007669"/>
    <property type="project" value="UniProtKB-UniRule"/>
</dbReference>
<proteinExistence type="inferred from homology"/>
<evidence type="ECO:0000256" key="1">
    <source>
        <dbReference type="ARBA" id="ARBA00010178"/>
    </source>
</evidence>
<dbReference type="GO" id="GO:0005829">
    <property type="term" value="C:cytosol"/>
    <property type="evidence" value="ECO:0007669"/>
    <property type="project" value="TreeGrafter"/>
</dbReference>
<evidence type="ECO:0000256" key="2">
    <source>
        <dbReference type="ARBA" id="ARBA00022723"/>
    </source>
</evidence>
<keyword evidence="5" id="KW-0028">Amino-acid biosynthesis</keyword>
<feature type="binding site" evidence="5 9">
    <location>
        <position position="258"/>
    </location>
    <ligand>
        <name>substrate</name>
    </ligand>
</feature>
<feature type="binding site" evidence="5 9">
    <location>
        <position position="326"/>
    </location>
    <ligand>
        <name>substrate</name>
    </ligand>
</feature>
<dbReference type="PIRSF" id="PIRSF000099">
    <property type="entry name" value="Histidinol_dh"/>
    <property type="match status" value="1"/>
</dbReference>
<evidence type="ECO:0000256" key="11">
    <source>
        <dbReference type="RuleBase" id="RU004175"/>
    </source>
</evidence>
<feature type="active site" description="Proton acceptor" evidence="5 7">
    <location>
        <position position="326"/>
    </location>
</feature>
<evidence type="ECO:0000313" key="13">
    <source>
        <dbReference type="Proteomes" id="UP000249458"/>
    </source>
</evidence>
<dbReference type="Pfam" id="PF00815">
    <property type="entry name" value="Histidinol_dh"/>
    <property type="match status" value="1"/>
</dbReference>
<evidence type="ECO:0000256" key="7">
    <source>
        <dbReference type="PIRSR" id="PIRSR000099-1"/>
    </source>
</evidence>
<keyword evidence="5 8" id="KW-0520">NAD</keyword>
<feature type="binding site" evidence="5 10">
    <location>
        <position position="418"/>
    </location>
    <ligand>
        <name>Zn(2+)</name>
        <dbReference type="ChEBI" id="CHEBI:29105"/>
    </ligand>
</feature>
<dbReference type="InterPro" id="IPR016161">
    <property type="entry name" value="Ald_DH/histidinol_DH"/>
</dbReference>
<keyword evidence="2 5" id="KW-0479">Metal-binding</keyword>
<keyword evidence="3 5" id="KW-0862">Zinc</keyword>
<dbReference type="PRINTS" id="PR00083">
    <property type="entry name" value="HOLDHDRGNASE"/>
</dbReference>
<feature type="binding site" evidence="5 8">
    <location>
        <position position="210"/>
    </location>
    <ligand>
        <name>NAD(+)</name>
        <dbReference type="ChEBI" id="CHEBI:57540"/>
    </ligand>
</feature>
<protein>
    <recommendedName>
        <fullName evidence="5">Histidinol dehydrogenase</fullName>
        <shortName evidence="5">HDH</shortName>
        <ecNumber evidence="5">1.1.1.23</ecNumber>
    </recommendedName>
</protein>
<dbReference type="FunFam" id="3.40.50.1980:FF:000001">
    <property type="entry name" value="Histidinol dehydrogenase"/>
    <property type="match status" value="1"/>
</dbReference>
<comment type="function">
    <text evidence="5">Catalyzes the sequential NAD-dependent oxidations of L-histidinol to L-histidinaldehyde and then to L-histidine.</text>
</comment>
<comment type="caution">
    <text evidence="12">The sequence shown here is derived from an EMBL/GenBank/DDBJ whole genome shotgun (WGS) entry which is preliminary data.</text>
</comment>
<accession>A0A364LJ06</accession>
<dbReference type="InterPro" id="IPR022695">
    <property type="entry name" value="Histidinol_DH_monofunct"/>
</dbReference>
<comment type="pathway">
    <text evidence="5">Amino-acid biosynthesis; L-histidine biosynthesis; L-histidine from 5-phospho-alpha-D-ribose 1-diphosphate: step 9/9.</text>
</comment>
<evidence type="ECO:0000256" key="4">
    <source>
        <dbReference type="ARBA" id="ARBA00023002"/>
    </source>
</evidence>
<sequence>MIKIINWNTLSDSAKEQILERPIMTNDPSQQVSEIISQVRTQGDSALLELTEKLDGVALDSIQVEPEAISEAIIEDNALEAIVQATDTITRYHQAVLPCSQTIETAPGIIIDKQYRPIEKVGLYVPGGNNTPLISSLLMQAIPAKIAGCPLRVLCTPPDKTGGIDPHLLVAARICGISTIYKLGGAQAIAALAYGTETVIKMDKLFGPGNRFVTEAKTQVSIDPEGAAIDIPAGPSEVMVVADKWANPEFVAADLLAQAEHGCDSQVILLCEEEAFACSVQTALLRQIYEMPKQAIIRQSLGIGSIIVCKSVKEQLAIINRYAPEHLIINREDARDWLNEIKSAGTVFLGPWAAESMGDYITGSNHVLPTFGYAKTHSGLSTADFMKSMTIQSIDKAGLLGLGEYAMRLAKLENLQAHANAIQLRIDSVYAGE</sequence>
<dbReference type="PANTHER" id="PTHR21256">
    <property type="entry name" value="HISTIDINOL DEHYDROGENASE HDH"/>
    <property type="match status" value="1"/>
</dbReference>
<dbReference type="GO" id="GO:0051287">
    <property type="term" value="F:NAD binding"/>
    <property type="evidence" value="ECO:0007669"/>
    <property type="project" value="InterPro"/>
</dbReference>